<dbReference type="PANTHER" id="PTHR38011">
    <property type="entry name" value="DIHYDROFOLATE REDUCTASE FAMILY PROTEIN (AFU_ORTHOLOGUE AFUA_8G06820)"/>
    <property type="match status" value="1"/>
</dbReference>
<dbReference type="GO" id="GO:0008703">
    <property type="term" value="F:5-amino-6-(5-phosphoribosylamino)uracil reductase activity"/>
    <property type="evidence" value="ECO:0007669"/>
    <property type="project" value="InterPro"/>
</dbReference>
<dbReference type="InterPro" id="IPR002734">
    <property type="entry name" value="RibDG_C"/>
</dbReference>
<dbReference type="SUPFAM" id="SSF53597">
    <property type="entry name" value="Dihydrofolate reductase-like"/>
    <property type="match status" value="1"/>
</dbReference>
<evidence type="ECO:0000259" key="1">
    <source>
        <dbReference type="Pfam" id="PF01872"/>
    </source>
</evidence>
<dbReference type="Gene3D" id="3.40.430.10">
    <property type="entry name" value="Dihydrofolate Reductase, subunit A"/>
    <property type="match status" value="1"/>
</dbReference>
<dbReference type="InterPro" id="IPR050765">
    <property type="entry name" value="Riboflavin_Biosynth_HTPR"/>
</dbReference>
<dbReference type="EMBL" id="BJUB01000002">
    <property type="protein sequence ID" value="GEK20531.1"/>
    <property type="molecule type" value="Genomic_DNA"/>
</dbReference>
<feature type="domain" description="Bacterial bifunctional deaminase-reductase C-terminal" evidence="1">
    <location>
        <begin position="3"/>
        <end position="168"/>
    </location>
</feature>
<proteinExistence type="predicted"/>
<dbReference type="PANTHER" id="PTHR38011:SF11">
    <property type="entry name" value="2,5-DIAMINO-6-RIBOSYLAMINO-4(3H)-PYRIMIDINONE 5'-PHOSPHATE REDUCTASE"/>
    <property type="match status" value="1"/>
</dbReference>
<protein>
    <submittedName>
        <fullName evidence="2">Deaminase</fullName>
    </submittedName>
</protein>
<evidence type="ECO:0000313" key="2">
    <source>
        <dbReference type="EMBL" id="GEK20531.1"/>
    </source>
</evidence>
<dbReference type="AlphaFoldDB" id="A0A510V3Q2"/>
<accession>A0A510V3Q2</accession>
<gene>
    <name evidence="2" type="ORF">CXY01_10510</name>
</gene>
<comment type="caution">
    <text evidence="2">The sequence shown here is derived from an EMBL/GenBank/DDBJ whole genome shotgun (WGS) entry which is preliminary data.</text>
</comment>
<evidence type="ECO:0000313" key="3">
    <source>
        <dbReference type="Proteomes" id="UP000321118"/>
    </source>
</evidence>
<dbReference type="Pfam" id="PF01872">
    <property type="entry name" value="RibD_C"/>
    <property type="match status" value="1"/>
</dbReference>
<name>A0A510V3Q2_9CELL</name>
<dbReference type="GO" id="GO:0009231">
    <property type="term" value="P:riboflavin biosynthetic process"/>
    <property type="evidence" value="ECO:0007669"/>
    <property type="project" value="InterPro"/>
</dbReference>
<reference evidence="2 3" key="1">
    <citation type="submission" date="2019-07" db="EMBL/GenBank/DDBJ databases">
        <title>Whole genome shotgun sequence of Cellulomonas xylanilytica NBRC 101102.</title>
        <authorList>
            <person name="Hosoyama A."/>
            <person name="Uohara A."/>
            <person name="Ohji S."/>
            <person name="Ichikawa N."/>
        </authorList>
    </citation>
    <scope>NUCLEOTIDE SEQUENCE [LARGE SCALE GENOMIC DNA]</scope>
    <source>
        <strain evidence="2 3">NBRC 101102</strain>
    </source>
</reference>
<dbReference type="RefSeq" id="WP_146926005.1">
    <property type="nucleotide sequence ID" value="NZ_BJUB01000002.1"/>
</dbReference>
<dbReference type="Proteomes" id="UP000321118">
    <property type="component" value="Unassembled WGS sequence"/>
</dbReference>
<organism evidence="2 3">
    <name type="scientific">Cellulomonas xylanilytica</name>
    <dbReference type="NCBI Taxonomy" id="233583"/>
    <lineage>
        <taxon>Bacteria</taxon>
        <taxon>Bacillati</taxon>
        <taxon>Actinomycetota</taxon>
        <taxon>Actinomycetes</taxon>
        <taxon>Micrococcales</taxon>
        <taxon>Cellulomonadaceae</taxon>
        <taxon>Cellulomonas</taxon>
    </lineage>
</organism>
<keyword evidence="3" id="KW-1185">Reference proteome</keyword>
<dbReference type="InterPro" id="IPR024072">
    <property type="entry name" value="DHFR-like_dom_sf"/>
</dbReference>
<sequence>MATVFIHATVTLDGYMADVGGGVDWMSDVPTVAEDEAVVTTVMDRIGAVVGGANKSQTIDDGEEPYGGTLGVPVYLMTRSENEPIVKNGTTYTFVVDDIALAVAAAKKAAGDKWVSLLGGSISRQCLRLGLVDEIHLHVVPLLLGDGIPLFAGLGQRVDLERVETSGFSGEAHLRYRVLR</sequence>
<dbReference type="OrthoDB" id="7949219at2"/>